<dbReference type="EMBL" id="AP021861">
    <property type="protein sequence ID" value="BBO34399.1"/>
    <property type="molecule type" value="Genomic_DNA"/>
</dbReference>
<dbReference type="Proteomes" id="UP000326837">
    <property type="component" value="Chromosome"/>
</dbReference>
<accession>A0A5K7XMS0</accession>
<proteinExistence type="predicted"/>
<organism evidence="1 2">
    <name type="scientific">Lacipirellula parvula</name>
    <dbReference type="NCBI Taxonomy" id="2650471"/>
    <lineage>
        <taxon>Bacteria</taxon>
        <taxon>Pseudomonadati</taxon>
        <taxon>Planctomycetota</taxon>
        <taxon>Planctomycetia</taxon>
        <taxon>Pirellulales</taxon>
        <taxon>Lacipirellulaceae</taxon>
        <taxon>Lacipirellula</taxon>
    </lineage>
</organism>
<keyword evidence="2" id="KW-1185">Reference proteome</keyword>
<evidence type="ECO:0000313" key="1">
    <source>
        <dbReference type="EMBL" id="BBO34399.1"/>
    </source>
</evidence>
<name>A0A5K7XMS0_9BACT</name>
<evidence type="ECO:0000313" key="2">
    <source>
        <dbReference type="Proteomes" id="UP000326837"/>
    </source>
</evidence>
<sequence>MPRFIPILRRLAARVSRCGTPWALAAWSLAWFAAAGSVRGEGTLLEYLQRAESRSVSPASANMETIVEGEPMPLADEIALEQPLSSASSVAEAPYYDDHEPPFGVGPEDQPSYLPGNMPINWISGPYLRYGVDFTIGEGILEGGQKLGWGINGGFRQALAPGLAPGNMFFDLGGGYLSAVGQTTRVVDGVETNTITNVKTPVADAFTVNLLEVKRASVNLALGWYWGDVVDRRGQDPRLRFATRFGGRMGSVRGRFIKHLDLVPSANSNIQSTFLNTDTFGGLLLGTEAILLSRRYDTCNILLTADVEFANDWIEFGGFDSGSLGTASLMTGFMLTR</sequence>
<dbReference type="KEGG" id="lpav:PLANPX_4011"/>
<protein>
    <submittedName>
        <fullName evidence="1">Uncharacterized protein</fullName>
    </submittedName>
</protein>
<gene>
    <name evidence="1" type="ORF">PLANPX_4011</name>
</gene>
<reference evidence="2" key="1">
    <citation type="submission" date="2019-10" db="EMBL/GenBank/DDBJ databases">
        <title>Lacipirellula parvula gen. nov., sp. nov., representing a lineage of planctomycetes widespread in freshwater anoxic habitats, and description of the family Lacipirellulaceae.</title>
        <authorList>
            <person name="Dedysh S.N."/>
            <person name="Kulichevskaya I.S."/>
            <person name="Beletsky A.V."/>
            <person name="Rakitin A.L."/>
            <person name="Mardanov A.V."/>
            <person name="Ivanova A.A."/>
            <person name="Saltykova V.X."/>
            <person name="Rijpstra W.I.C."/>
            <person name="Sinninghe Damste J.S."/>
            <person name="Ravin N.V."/>
        </authorList>
    </citation>
    <scope>NUCLEOTIDE SEQUENCE [LARGE SCALE GENOMIC DNA]</scope>
    <source>
        <strain evidence="2">PX69</strain>
    </source>
</reference>
<dbReference type="AlphaFoldDB" id="A0A5K7XMS0"/>
<dbReference type="RefSeq" id="WP_152099979.1">
    <property type="nucleotide sequence ID" value="NZ_AP021861.1"/>
</dbReference>